<evidence type="ECO:0000256" key="1">
    <source>
        <dbReference type="ARBA" id="ARBA00022801"/>
    </source>
</evidence>
<dbReference type="Gene3D" id="3.40.50.1110">
    <property type="entry name" value="SGNH hydrolase"/>
    <property type="match status" value="1"/>
</dbReference>
<reference evidence="3" key="1">
    <citation type="journal article" date="2013" name="Nat. Commun.">
        <title>Whole-genome sequencing of Oryza brachyantha reveals mechanisms underlying Oryza genome evolution.</title>
        <authorList>
            <person name="Chen J."/>
            <person name="Huang Q."/>
            <person name="Gao D."/>
            <person name="Wang J."/>
            <person name="Lang Y."/>
            <person name="Liu T."/>
            <person name="Li B."/>
            <person name="Bai Z."/>
            <person name="Luis Goicoechea J."/>
            <person name="Liang C."/>
            <person name="Chen C."/>
            <person name="Zhang W."/>
            <person name="Sun S."/>
            <person name="Liao Y."/>
            <person name="Zhang X."/>
            <person name="Yang L."/>
            <person name="Song C."/>
            <person name="Wang M."/>
            <person name="Shi J."/>
            <person name="Liu G."/>
            <person name="Liu J."/>
            <person name="Zhou H."/>
            <person name="Zhou W."/>
            <person name="Yu Q."/>
            <person name="An N."/>
            <person name="Chen Y."/>
            <person name="Cai Q."/>
            <person name="Wang B."/>
            <person name="Liu B."/>
            <person name="Min J."/>
            <person name="Huang Y."/>
            <person name="Wu H."/>
            <person name="Li Z."/>
            <person name="Zhang Y."/>
            <person name="Yin Y."/>
            <person name="Song W."/>
            <person name="Jiang J."/>
            <person name="Jackson S.A."/>
            <person name="Wing R.A."/>
            <person name="Wang J."/>
            <person name="Chen M."/>
        </authorList>
    </citation>
    <scope>NUCLEOTIDE SEQUENCE [LARGE SCALE GENOMIC DNA]</scope>
    <source>
        <strain evidence="3">cv. IRGC 101232</strain>
    </source>
</reference>
<reference evidence="3" key="2">
    <citation type="submission" date="2013-04" db="UniProtKB">
        <authorList>
            <consortium name="EnsemblPlants"/>
        </authorList>
    </citation>
    <scope>IDENTIFICATION</scope>
</reference>
<dbReference type="EnsemblPlants" id="OB11G11360.1">
    <property type="protein sequence ID" value="OB11G11360.1"/>
    <property type="gene ID" value="OB11G11360"/>
</dbReference>
<feature type="signal peptide" evidence="2">
    <location>
        <begin position="1"/>
        <end position="22"/>
    </location>
</feature>
<dbReference type="InterPro" id="IPR036514">
    <property type="entry name" value="SGNH_hydro_sf"/>
</dbReference>
<sequence>MALLPLRHLLLLLLRLVVSGQASSPATALFVLGDSTASCAATTLPLNLSSFSSSGKCLFPSAHRLLPDLIGFDEVRKACCGLGPFGGTMGCLTKEMVCPTPQRHVWWDLYSPTEAATNLLANWSWSALPNSNTSICRHVNLEMLAGRIIHFFS</sequence>
<keyword evidence="4" id="KW-1185">Reference proteome</keyword>
<dbReference type="STRING" id="4533.J3N5Q0"/>
<evidence type="ECO:0000256" key="2">
    <source>
        <dbReference type="SAM" id="SignalP"/>
    </source>
</evidence>
<dbReference type="PANTHER" id="PTHR45648">
    <property type="entry name" value="GDSL LIPASE/ACYLHYDROLASE FAMILY PROTEIN (AFU_ORTHOLOGUE AFUA_4G14700)"/>
    <property type="match status" value="1"/>
</dbReference>
<proteinExistence type="predicted"/>
<keyword evidence="1" id="KW-0378">Hydrolase</keyword>
<dbReference type="InterPro" id="IPR051058">
    <property type="entry name" value="GDSL_Est/Lipase"/>
</dbReference>
<name>J3N5Q0_ORYBR</name>
<dbReference type="Proteomes" id="UP000006038">
    <property type="component" value="Chromosome 11"/>
</dbReference>
<dbReference type="Gramene" id="OB11G11360.1">
    <property type="protein sequence ID" value="OB11G11360.1"/>
    <property type="gene ID" value="OB11G11360"/>
</dbReference>
<protein>
    <submittedName>
        <fullName evidence="3">Uncharacterized protein</fullName>
    </submittedName>
</protein>
<dbReference type="PANTHER" id="PTHR45648:SF7">
    <property type="entry name" value="OS12G0126100 PROTEIN"/>
    <property type="match status" value="1"/>
</dbReference>
<evidence type="ECO:0000313" key="4">
    <source>
        <dbReference type="Proteomes" id="UP000006038"/>
    </source>
</evidence>
<dbReference type="AlphaFoldDB" id="J3N5Q0"/>
<accession>J3N5Q0</accession>
<dbReference type="HOGENOM" id="CLU_1716043_0_0_1"/>
<keyword evidence="2" id="KW-0732">Signal</keyword>
<evidence type="ECO:0000313" key="3">
    <source>
        <dbReference type="EnsemblPlants" id="OB11G11360.1"/>
    </source>
</evidence>
<organism evidence="3">
    <name type="scientific">Oryza brachyantha</name>
    <name type="common">malo sina</name>
    <dbReference type="NCBI Taxonomy" id="4533"/>
    <lineage>
        <taxon>Eukaryota</taxon>
        <taxon>Viridiplantae</taxon>
        <taxon>Streptophyta</taxon>
        <taxon>Embryophyta</taxon>
        <taxon>Tracheophyta</taxon>
        <taxon>Spermatophyta</taxon>
        <taxon>Magnoliopsida</taxon>
        <taxon>Liliopsida</taxon>
        <taxon>Poales</taxon>
        <taxon>Poaceae</taxon>
        <taxon>BOP clade</taxon>
        <taxon>Oryzoideae</taxon>
        <taxon>Oryzeae</taxon>
        <taxon>Oryzinae</taxon>
        <taxon>Oryza</taxon>
    </lineage>
</organism>
<dbReference type="GO" id="GO:0016787">
    <property type="term" value="F:hydrolase activity"/>
    <property type="evidence" value="ECO:0007669"/>
    <property type="project" value="UniProtKB-KW"/>
</dbReference>
<feature type="chain" id="PRO_5003774644" evidence="2">
    <location>
        <begin position="23"/>
        <end position="153"/>
    </location>
</feature>